<evidence type="ECO:0000313" key="2">
    <source>
        <dbReference type="EMBL" id="TQL56798.1"/>
    </source>
</evidence>
<dbReference type="AlphaFoldDB" id="A0A542Z8X6"/>
<sequence>MSGDITRTHSTHKGRHRQSASVTSKRAANRLTRSGALGTSVWAPTVGFATLGMATVAAMTMVSLDHGAEQTPHAEAAGAKPTPAPQVIGTPADTPAAKEAQQAKPAKLHTRNVSLETKVADASSTLQARTASVRVTTAKVTKVVTKPVPKVNPAPAPAPKGGTTSPKSGGDGSGGSTGGASGAPAPAPAPQPVVGVNLPTGTGTSVDVGGLIHLGL</sequence>
<feature type="compositionally biased region" description="Gly residues" evidence="1">
    <location>
        <begin position="169"/>
        <end position="181"/>
    </location>
</feature>
<organism evidence="2 3">
    <name type="scientific">Oryzihumus leptocrescens</name>
    <dbReference type="NCBI Taxonomy" id="297536"/>
    <lineage>
        <taxon>Bacteria</taxon>
        <taxon>Bacillati</taxon>
        <taxon>Actinomycetota</taxon>
        <taxon>Actinomycetes</taxon>
        <taxon>Micrococcales</taxon>
        <taxon>Intrasporangiaceae</taxon>
        <taxon>Oryzihumus</taxon>
    </lineage>
</organism>
<comment type="caution">
    <text evidence="2">The sequence shown here is derived from an EMBL/GenBank/DDBJ whole genome shotgun (WGS) entry which is preliminary data.</text>
</comment>
<gene>
    <name evidence="2" type="ORF">FB474_3559</name>
</gene>
<feature type="compositionally biased region" description="Low complexity" evidence="1">
    <location>
        <begin position="95"/>
        <end position="105"/>
    </location>
</feature>
<feature type="region of interest" description="Disordered" evidence="1">
    <location>
        <begin position="1"/>
        <end position="31"/>
    </location>
</feature>
<reference evidence="2 3" key="1">
    <citation type="submission" date="2019-06" db="EMBL/GenBank/DDBJ databases">
        <title>Sequencing the genomes of 1000 actinobacteria strains.</title>
        <authorList>
            <person name="Klenk H.-P."/>
        </authorList>
    </citation>
    <scope>NUCLEOTIDE SEQUENCE [LARGE SCALE GENOMIC DNA]</scope>
    <source>
        <strain evidence="2 3">DSM 18082</strain>
    </source>
</reference>
<dbReference type="EMBL" id="VFOQ01000002">
    <property type="protein sequence ID" value="TQL56798.1"/>
    <property type="molecule type" value="Genomic_DNA"/>
</dbReference>
<feature type="region of interest" description="Disordered" evidence="1">
    <location>
        <begin position="146"/>
        <end position="209"/>
    </location>
</feature>
<feature type="compositionally biased region" description="Basic residues" evidence="1">
    <location>
        <begin position="9"/>
        <end position="18"/>
    </location>
</feature>
<feature type="region of interest" description="Disordered" evidence="1">
    <location>
        <begin position="69"/>
        <end position="108"/>
    </location>
</feature>
<feature type="compositionally biased region" description="Low complexity" evidence="1">
    <location>
        <begin position="159"/>
        <end position="168"/>
    </location>
</feature>
<name>A0A542Z8X6_9MICO</name>
<proteinExistence type="predicted"/>
<protein>
    <submittedName>
        <fullName evidence="2">Uncharacterized protein</fullName>
    </submittedName>
</protein>
<accession>A0A542Z8X6</accession>
<dbReference type="Proteomes" id="UP000319514">
    <property type="component" value="Unassembled WGS sequence"/>
</dbReference>
<evidence type="ECO:0000256" key="1">
    <source>
        <dbReference type="SAM" id="MobiDB-lite"/>
    </source>
</evidence>
<evidence type="ECO:0000313" key="3">
    <source>
        <dbReference type="Proteomes" id="UP000319514"/>
    </source>
</evidence>
<keyword evidence="3" id="KW-1185">Reference proteome</keyword>